<dbReference type="GO" id="GO:0005890">
    <property type="term" value="C:sodium:potassium-exchanging ATPase complex"/>
    <property type="evidence" value="ECO:0007669"/>
    <property type="project" value="InterPro"/>
</dbReference>
<evidence type="ECO:0000256" key="18">
    <source>
        <dbReference type="SAM" id="Phobius"/>
    </source>
</evidence>
<keyword evidence="3" id="KW-0813">Transport</keyword>
<keyword evidence="8" id="KW-0630">Potassium</keyword>
<dbReference type="GO" id="GO:0036376">
    <property type="term" value="P:sodium ion export across plasma membrane"/>
    <property type="evidence" value="ECO:0007669"/>
    <property type="project" value="TreeGrafter"/>
</dbReference>
<evidence type="ECO:0000256" key="9">
    <source>
        <dbReference type="ARBA" id="ARBA00022968"/>
    </source>
</evidence>
<dbReference type="PROSITE" id="PS00390">
    <property type="entry name" value="ATPASE_NA_K_BETA_1"/>
    <property type="match status" value="1"/>
</dbReference>
<evidence type="ECO:0000256" key="1">
    <source>
        <dbReference type="ARBA" id="ARBA00004401"/>
    </source>
</evidence>
<dbReference type="GO" id="GO:0006883">
    <property type="term" value="P:intracellular sodium ion homeostasis"/>
    <property type="evidence" value="ECO:0007669"/>
    <property type="project" value="TreeGrafter"/>
</dbReference>
<protein>
    <recommendedName>
        <fullName evidence="21">Sodium/potassium-transporting ATPase subunit beta</fullName>
    </recommendedName>
</protein>
<keyword evidence="14" id="KW-1015">Disulfide bond</keyword>
<dbReference type="PANTHER" id="PTHR11523">
    <property type="entry name" value="SODIUM/POTASSIUM-DEPENDENT ATPASE BETA SUBUNIT"/>
    <property type="match status" value="1"/>
</dbReference>
<keyword evidence="10 18" id="KW-1133">Transmembrane helix</keyword>
<dbReference type="Proteomes" id="UP000318571">
    <property type="component" value="Chromosome 4"/>
</dbReference>
<feature type="transmembrane region" description="Helical" evidence="18">
    <location>
        <begin position="59"/>
        <end position="80"/>
    </location>
</feature>
<evidence type="ECO:0000256" key="16">
    <source>
        <dbReference type="ARBA" id="ARBA00023201"/>
    </source>
</evidence>
<evidence type="ECO:0000256" key="10">
    <source>
        <dbReference type="ARBA" id="ARBA00022989"/>
    </source>
</evidence>
<keyword evidence="11" id="KW-0915">Sodium</keyword>
<reference evidence="19 20" key="1">
    <citation type="journal article" date="2018" name="Nat. Ecol. Evol.">
        <title>Genomic signatures of mitonuclear coevolution across populations of Tigriopus californicus.</title>
        <authorList>
            <person name="Barreto F.S."/>
            <person name="Watson E.T."/>
            <person name="Lima T.G."/>
            <person name="Willett C.S."/>
            <person name="Edmands S."/>
            <person name="Li W."/>
            <person name="Burton R.S."/>
        </authorList>
    </citation>
    <scope>NUCLEOTIDE SEQUENCE [LARGE SCALE GENOMIC DNA]</scope>
    <source>
        <strain evidence="19 20">San Diego</strain>
    </source>
</reference>
<keyword evidence="9" id="KW-0735">Signal-anchor</keyword>
<dbReference type="Pfam" id="PF00287">
    <property type="entry name" value="Na_K-ATPase"/>
    <property type="match status" value="1"/>
</dbReference>
<sequence length="334" mass="38444">MANSNAKSNDTKPEAPQQFQFAQKPVERPGWEGFTHFLWNSETSEFLGRTGCSWFKIGLFYLIYYTFLAGYFIAMLLIFYQTLDDQQPKWQNANGIIGDNPGLGFRPRPGENNVESTLMKFRHGDPRIADWDLWAERLDLYMEDYKRASDNKKPSPDAIQCGFDRPPGEGQICQVESSNLMKDNCTKDASYGYKDGKPCVLLKLNRIYGWVPELFANSSDLPEEAPQSLITYIKEKEKSNDPMVGNMVWLSCEGENPADRENIGEIEYKPYPGIPKYYFPYKNQKGYLSPAIFAHFTNPKHGVLISISCRAWAKNIRFDYMERIGSVHFEMMID</sequence>
<dbReference type="GO" id="GO:0030007">
    <property type="term" value="P:intracellular potassium ion homeostasis"/>
    <property type="evidence" value="ECO:0007669"/>
    <property type="project" value="TreeGrafter"/>
</dbReference>
<evidence type="ECO:0000313" key="19">
    <source>
        <dbReference type="EMBL" id="TRY67875.1"/>
    </source>
</evidence>
<organism evidence="19 20">
    <name type="scientific">Tigriopus californicus</name>
    <name type="common">Marine copepod</name>
    <dbReference type="NCBI Taxonomy" id="6832"/>
    <lineage>
        <taxon>Eukaryota</taxon>
        <taxon>Metazoa</taxon>
        <taxon>Ecdysozoa</taxon>
        <taxon>Arthropoda</taxon>
        <taxon>Crustacea</taxon>
        <taxon>Multicrustacea</taxon>
        <taxon>Hexanauplia</taxon>
        <taxon>Copepoda</taxon>
        <taxon>Harpacticoida</taxon>
        <taxon>Harpacticidae</taxon>
        <taxon>Tigriopus</taxon>
    </lineage>
</organism>
<evidence type="ECO:0000256" key="15">
    <source>
        <dbReference type="ARBA" id="ARBA00023180"/>
    </source>
</evidence>
<evidence type="ECO:0000256" key="14">
    <source>
        <dbReference type="ARBA" id="ARBA00023157"/>
    </source>
</evidence>
<evidence type="ECO:0000256" key="3">
    <source>
        <dbReference type="ARBA" id="ARBA00022448"/>
    </source>
</evidence>
<comment type="subcellular location">
    <subcellularLocation>
        <location evidence="1">Cell membrane</location>
        <topology evidence="1">Single-pass type II membrane protein</topology>
    </subcellularLocation>
</comment>
<dbReference type="OrthoDB" id="5912413at2759"/>
<keyword evidence="20" id="KW-1185">Reference proteome</keyword>
<comment type="function">
    <text evidence="17">This is the non-catalytic component of the active enzyme, which catalyzes the hydrolysis of ATP coupled with the exchange of Na(+) and K(+) ions across the plasma membrane. The beta subunit regulates, through assembly of alpha/beta heterodimers, the number of sodium pumps transported to the plasma membrane.</text>
</comment>
<comment type="similarity">
    <text evidence="2">Belongs to the X(+)/potassium ATPases subunit beta family.</text>
</comment>
<dbReference type="InterPro" id="IPR000402">
    <property type="entry name" value="Na/K_ATPase_sub_beta"/>
</dbReference>
<evidence type="ECO:0000256" key="7">
    <source>
        <dbReference type="ARBA" id="ARBA00022692"/>
    </source>
</evidence>
<dbReference type="EMBL" id="VCGU01000011">
    <property type="protein sequence ID" value="TRY67875.1"/>
    <property type="molecule type" value="Genomic_DNA"/>
</dbReference>
<evidence type="ECO:0000256" key="6">
    <source>
        <dbReference type="ARBA" id="ARBA00022607"/>
    </source>
</evidence>
<accession>A0A553NR12</accession>
<keyword evidence="12" id="KW-0406">Ion transport</keyword>
<evidence type="ECO:0000256" key="12">
    <source>
        <dbReference type="ARBA" id="ARBA00023065"/>
    </source>
</evidence>
<evidence type="ECO:0000256" key="5">
    <source>
        <dbReference type="ARBA" id="ARBA00022538"/>
    </source>
</evidence>
<dbReference type="AlphaFoldDB" id="A0A553NR12"/>
<dbReference type="STRING" id="6832.A0A553NR12"/>
<evidence type="ECO:0000256" key="4">
    <source>
        <dbReference type="ARBA" id="ARBA00022475"/>
    </source>
</evidence>
<comment type="caution">
    <text evidence="19">The sequence shown here is derived from an EMBL/GenBank/DDBJ whole genome shotgun (WGS) entry which is preliminary data.</text>
</comment>
<keyword evidence="16" id="KW-0739">Sodium transport</keyword>
<dbReference type="PANTHER" id="PTHR11523:SF28">
    <property type="entry name" value="NA_K-ATPASE BETA SUBUNIT ISOFORM 4-RELATED"/>
    <property type="match status" value="1"/>
</dbReference>
<dbReference type="GO" id="GO:0001671">
    <property type="term" value="F:ATPase activator activity"/>
    <property type="evidence" value="ECO:0007669"/>
    <property type="project" value="UniProtKB-ARBA"/>
</dbReference>
<name>A0A553NR12_TIGCA</name>
<dbReference type="Gene3D" id="2.60.40.1660">
    <property type="entry name" value="Na, k-atpase alpha subunit"/>
    <property type="match status" value="1"/>
</dbReference>
<gene>
    <name evidence="19" type="ORF">TCAL_06434</name>
</gene>
<keyword evidence="5" id="KW-0633">Potassium transport</keyword>
<keyword evidence="6" id="KW-0740">Sodium/potassium transport</keyword>
<evidence type="ECO:0000256" key="11">
    <source>
        <dbReference type="ARBA" id="ARBA00023053"/>
    </source>
</evidence>
<keyword evidence="7 18" id="KW-0812">Transmembrane</keyword>
<keyword evidence="15" id="KW-0325">Glycoprotein</keyword>
<evidence type="ECO:0000256" key="13">
    <source>
        <dbReference type="ARBA" id="ARBA00023136"/>
    </source>
</evidence>
<evidence type="ECO:0008006" key="21">
    <source>
        <dbReference type="Google" id="ProtNLM"/>
    </source>
</evidence>
<keyword evidence="4" id="KW-1003">Cell membrane</keyword>
<evidence type="ECO:0000256" key="2">
    <source>
        <dbReference type="ARBA" id="ARBA00005876"/>
    </source>
</evidence>
<dbReference type="OMA" id="TMEINTH"/>
<proteinExistence type="inferred from homology"/>
<evidence type="ECO:0000313" key="20">
    <source>
        <dbReference type="Proteomes" id="UP000318571"/>
    </source>
</evidence>
<dbReference type="FunFam" id="2.60.40.1660:FF:000004">
    <property type="entry name" value="sodium/potassium-transporting ATPase subunit beta-2"/>
    <property type="match status" value="1"/>
</dbReference>
<keyword evidence="13 18" id="KW-0472">Membrane</keyword>
<evidence type="ECO:0000256" key="8">
    <source>
        <dbReference type="ARBA" id="ARBA00022958"/>
    </source>
</evidence>
<dbReference type="InterPro" id="IPR038702">
    <property type="entry name" value="Na/K_ATPase_sub_beta_sf"/>
</dbReference>
<evidence type="ECO:0000256" key="17">
    <source>
        <dbReference type="ARBA" id="ARBA00025540"/>
    </source>
</evidence>
<dbReference type="GO" id="GO:1990573">
    <property type="term" value="P:potassium ion import across plasma membrane"/>
    <property type="evidence" value="ECO:0007669"/>
    <property type="project" value="TreeGrafter"/>
</dbReference>